<keyword evidence="3" id="KW-1185">Reference proteome</keyword>
<reference evidence="2 3" key="2">
    <citation type="submission" date="2018-11" db="EMBL/GenBank/DDBJ databases">
        <authorList>
            <consortium name="Pathogen Informatics"/>
        </authorList>
    </citation>
    <scope>NUCLEOTIDE SEQUENCE [LARGE SCALE GENOMIC DNA]</scope>
</reference>
<evidence type="ECO:0000313" key="4">
    <source>
        <dbReference type="WBParaSite" id="NBR_0000457801-mRNA-1"/>
    </source>
</evidence>
<evidence type="ECO:0000256" key="1">
    <source>
        <dbReference type="SAM" id="SignalP"/>
    </source>
</evidence>
<feature type="chain" id="PRO_5043124717" evidence="1">
    <location>
        <begin position="16"/>
        <end position="159"/>
    </location>
</feature>
<protein>
    <submittedName>
        <fullName evidence="4">Secreted protein</fullName>
    </submittedName>
</protein>
<dbReference type="Proteomes" id="UP000271162">
    <property type="component" value="Unassembled WGS sequence"/>
</dbReference>
<reference evidence="4" key="1">
    <citation type="submission" date="2017-02" db="UniProtKB">
        <authorList>
            <consortium name="WormBaseParasite"/>
        </authorList>
    </citation>
    <scope>IDENTIFICATION</scope>
</reference>
<dbReference type="AlphaFoldDB" id="A0A0N4XPX6"/>
<feature type="signal peptide" evidence="1">
    <location>
        <begin position="1"/>
        <end position="15"/>
    </location>
</feature>
<accession>A0A0N4XPX6</accession>
<name>A0A0N4XPX6_NIPBR</name>
<evidence type="ECO:0000313" key="2">
    <source>
        <dbReference type="EMBL" id="VDL68166.1"/>
    </source>
</evidence>
<gene>
    <name evidence="2" type="ORF">NBR_LOCUS4577</name>
</gene>
<proteinExistence type="predicted"/>
<sequence length="159" mass="16353">MKLLVLLAFIAPGWTNPIKDAVTGAVGALTGGSNQATTDGNPAVYPPNVTPNPIHPPPPGPLPPFWAGPMPIGPGFPMGPPGWGYPYSPPMFGPGLPWMPPPHGGMPPYGGFPHGPRFPFGPGSPRWPRTNGAEANGDRKPMDVVGDVLAGVAAVGGWM</sequence>
<dbReference type="WBParaSite" id="NBR_0000457801-mRNA-1">
    <property type="protein sequence ID" value="NBR_0000457801-mRNA-1"/>
    <property type="gene ID" value="NBR_0000457801"/>
</dbReference>
<organism evidence="4">
    <name type="scientific">Nippostrongylus brasiliensis</name>
    <name type="common">Rat hookworm</name>
    <dbReference type="NCBI Taxonomy" id="27835"/>
    <lineage>
        <taxon>Eukaryota</taxon>
        <taxon>Metazoa</taxon>
        <taxon>Ecdysozoa</taxon>
        <taxon>Nematoda</taxon>
        <taxon>Chromadorea</taxon>
        <taxon>Rhabditida</taxon>
        <taxon>Rhabditina</taxon>
        <taxon>Rhabditomorpha</taxon>
        <taxon>Strongyloidea</taxon>
        <taxon>Heligmosomidae</taxon>
        <taxon>Nippostrongylus</taxon>
    </lineage>
</organism>
<dbReference type="EMBL" id="UYSL01008909">
    <property type="protein sequence ID" value="VDL68166.1"/>
    <property type="molecule type" value="Genomic_DNA"/>
</dbReference>
<evidence type="ECO:0000313" key="3">
    <source>
        <dbReference type="Proteomes" id="UP000271162"/>
    </source>
</evidence>
<keyword evidence="1" id="KW-0732">Signal</keyword>